<feature type="chain" id="PRO_5006061947" evidence="1">
    <location>
        <begin position="25"/>
        <end position="404"/>
    </location>
</feature>
<keyword evidence="1" id="KW-0732">Signal</keyword>
<protein>
    <submittedName>
        <fullName evidence="2">Uncharacterized protein</fullName>
    </submittedName>
</protein>
<feature type="signal peptide" evidence="1">
    <location>
        <begin position="1"/>
        <end position="24"/>
    </location>
</feature>
<proteinExistence type="predicted"/>
<dbReference type="Proteomes" id="UP000050783">
    <property type="component" value="Unassembled WGS sequence"/>
</dbReference>
<evidence type="ECO:0000313" key="2">
    <source>
        <dbReference type="EMBL" id="CUH47353.1"/>
    </source>
</evidence>
<gene>
    <name evidence="2" type="ORF">RUA4292_01522</name>
</gene>
<reference evidence="2 3" key="1">
    <citation type="submission" date="2015-09" db="EMBL/GenBank/DDBJ databases">
        <authorList>
            <consortium name="Swine Surveillance"/>
        </authorList>
    </citation>
    <scope>NUCLEOTIDE SEQUENCE [LARGE SCALE GENOMIC DNA]</scope>
    <source>
        <strain evidence="2 3">CECT 4292</strain>
    </source>
</reference>
<dbReference type="AlphaFoldDB" id="A0A0P1EV84"/>
<evidence type="ECO:0000313" key="3">
    <source>
        <dbReference type="Proteomes" id="UP000050783"/>
    </source>
</evidence>
<sequence>MACQSTSHRAARGSRMGASVLAMAALGMDAAAEQKKIDGATNLDRVTTAVESGGLIWPPYVVGSLSIGLFNDHTFQADDPNEKINDIFGESRLEAFVFLSRNIYVETGWLVEPVDAPIAGRDRFLEAHALKWGALSLTFESGDFWISAGKGPVHFGIAESVAPGIYGSDIASDFYAIKGRVGVGANYGFDAGDFGSHALRGGVFTLDTSWLATPFFSDFDPPKRSTGGAGNTNGLKNWAIALDGGGIDVLPGFRYHLSYVNQQTEFLRLPNGKKVPRDALGNEHRYAAAITWLPIALIDELSVTPFVEYARLENARGRRNRTEGYLTSSLDLQYRQWSLALAATGWEVKTPDGSRTSNLQAQISAGYTFDNGVTFEAGFRSLNEDNENSETFGLALNYELPFAF</sequence>
<accession>A0A0P1EV84</accession>
<dbReference type="EMBL" id="CYPU01000023">
    <property type="protein sequence ID" value="CUH47353.1"/>
    <property type="molecule type" value="Genomic_DNA"/>
</dbReference>
<evidence type="ECO:0000256" key="1">
    <source>
        <dbReference type="SAM" id="SignalP"/>
    </source>
</evidence>
<organism evidence="2 3">
    <name type="scientific">Ruegeria atlantica</name>
    <dbReference type="NCBI Taxonomy" id="81569"/>
    <lineage>
        <taxon>Bacteria</taxon>
        <taxon>Pseudomonadati</taxon>
        <taxon>Pseudomonadota</taxon>
        <taxon>Alphaproteobacteria</taxon>
        <taxon>Rhodobacterales</taxon>
        <taxon>Roseobacteraceae</taxon>
        <taxon>Ruegeria</taxon>
    </lineage>
</organism>
<name>A0A0P1EV84_9RHOB</name>